<proteinExistence type="inferred from homology"/>
<sequence length="291" mass="33102">MDGILNINKPLGMSSFDVVRKVKTIAKTKKVGHTGTLDPEASGVLPICIGNATKLVDYIMSDYKIYKVELMLGITTDTYDREGKVIKNSPVDLEVEEVKKVIKEFEGNIDQIPPMYSALKVNGQRLYSLARQGIEIERKPRSITIHGINIIDIKLPKVIFEVKCSKGTYIRSLCYDIGERLKCGGTMWNLQRTRTGSFNIECSVDLDKLNVENINEYLISMDRALEKYPAVYIDEKYEKLLLNGVTLKNPVLIENIEMDILYRVYLGKEKFIGIGMKQSFGFKMTKLLIQR</sequence>
<dbReference type="GO" id="GO:0003723">
    <property type="term" value="F:RNA binding"/>
    <property type="evidence" value="ECO:0007669"/>
    <property type="project" value="InterPro"/>
</dbReference>
<dbReference type="HAMAP" id="MF_01080">
    <property type="entry name" value="TruB_bact"/>
    <property type="match status" value="1"/>
</dbReference>
<feature type="domain" description="Pseudouridine synthase II N-terminal" evidence="6">
    <location>
        <begin position="23"/>
        <end position="170"/>
    </location>
</feature>
<reference evidence="8 9" key="1">
    <citation type="journal article" date="2015" name="J. Biotechnol.">
        <title>Complete genome sequence of a malodorant-producing acetogen, Clostridium scatologenes ATCC 25775(T).</title>
        <authorList>
            <person name="Zhu Z."/>
            <person name="Guo T."/>
            <person name="Zheng H."/>
            <person name="Song T."/>
            <person name="Ouyang P."/>
            <person name="Xie J."/>
        </authorList>
    </citation>
    <scope>NUCLEOTIDE SEQUENCE [LARGE SCALE GENOMIC DNA]</scope>
    <source>
        <strain evidence="8 9">ATCC 25775</strain>
    </source>
</reference>
<dbReference type="FunFam" id="3.30.2350.10:FF:000011">
    <property type="entry name" value="tRNA pseudouridine synthase B"/>
    <property type="match status" value="1"/>
</dbReference>
<dbReference type="EC" id="5.4.99.25" evidence="5"/>
<dbReference type="NCBIfam" id="TIGR00431">
    <property type="entry name" value="TruB"/>
    <property type="match status" value="1"/>
</dbReference>
<name>A0A0E3GR89_CLOSL</name>
<dbReference type="GO" id="GO:0031119">
    <property type="term" value="P:tRNA pseudouridine synthesis"/>
    <property type="evidence" value="ECO:0007669"/>
    <property type="project" value="UniProtKB-UniRule"/>
</dbReference>
<keyword evidence="4 5" id="KW-0413">Isomerase</keyword>
<dbReference type="RefSeq" id="WP_029161511.1">
    <property type="nucleotide sequence ID" value="NZ_CP009933.1"/>
</dbReference>
<dbReference type="InterPro" id="IPR020103">
    <property type="entry name" value="PsdUridine_synth_cat_dom_sf"/>
</dbReference>
<dbReference type="GO" id="GO:0160148">
    <property type="term" value="F:tRNA pseudouridine(55) synthase activity"/>
    <property type="evidence" value="ECO:0007669"/>
    <property type="project" value="UniProtKB-EC"/>
</dbReference>
<dbReference type="EMBL" id="CP009933">
    <property type="protein sequence ID" value="AKA69901.1"/>
    <property type="molecule type" value="Genomic_DNA"/>
</dbReference>
<comment type="function">
    <text evidence="5">Responsible for synthesis of pseudouridine from uracil-55 in the psi GC loop of transfer RNAs.</text>
</comment>
<dbReference type="CDD" id="cd02573">
    <property type="entry name" value="PseudoU_synth_EcTruB"/>
    <property type="match status" value="1"/>
</dbReference>
<dbReference type="PANTHER" id="PTHR13767:SF2">
    <property type="entry name" value="PSEUDOURIDYLATE SYNTHASE TRUB1"/>
    <property type="match status" value="1"/>
</dbReference>
<dbReference type="HOGENOM" id="CLU_032087_0_1_9"/>
<evidence type="ECO:0000259" key="7">
    <source>
        <dbReference type="Pfam" id="PF16198"/>
    </source>
</evidence>
<dbReference type="KEGG" id="csq:CSCA_2776"/>
<dbReference type="SUPFAM" id="SSF55120">
    <property type="entry name" value="Pseudouridine synthase"/>
    <property type="match status" value="1"/>
</dbReference>
<evidence type="ECO:0000256" key="5">
    <source>
        <dbReference type="HAMAP-Rule" id="MF_01080"/>
    </source>
</evidence>
<keyword evidence="9" id="KW-1185">Reference proteome</keyword>
<feature type="domain" description="tRNA pseudouridylate synthase B C-terminal" evidence="7">
    <location>
        <begin position="171"/>
        <end position="211"/>
    </location>
</feature>
<dbReference type="Pfam" id="PF01509">
    <property type="entry name" value="TruB_N"/>
    <property type="match status" value="1"/>
</dbReference>
<evidence type="ECO:0000313" key="9">
    <source>
        <dbReference type="Proteomes" id="UP000033115"/>
    </source>
</evidence>
<dbReference type="GO" id="GO:1990481">
    <property type="term" value="P:mRNA pseudouridine synthesis"/>
    <property type="evidence" value="ECO:0007669"/>
    <property type="project" value="TreeGrafter"/>
</dbReference>
<comment type="catalytic activity">
    <reaction evidence="1 5">
        <text>uridine(55) in tRNA = pseudouridine(55) in tRNA</text>
        <dbReference type="Rhea" id="RHEA:42532"/>
        <dbReference type="Rhea" id="RHEA-COMP:10101"/>
        <dbReference type="Rhea" id="RHEA-COMP:10102"/>
        <dbReference type="ChEBI" id="CHEBI:65314"/>
        <dbReference type="ChEBI" id="CHEBI:65315"/>
        <dbReference type="EC" id="5.4.99.25"/>
    </reaction>
</comment>
<dbReference type="Gene3D" id="3.30.2350.10">
    <property type="entry name" value="Pseudouridine synthase"/>
    <property type="match status" value="1"/>
</dbReference>
<protein>
    <recommendedName>
        <fullName evidence="5">tRNA pseudouridine synthase B</fullName>
        <ecNumber evidence="5">5.4.99.25</ecNumber>
    </recommendedName>
    <alternativeName>
        <fullName evidence="5">tRNA pseudouridine(55) synthase</fullName>
        <shortName evidence="5">Psi55 synthase</shortName>
    </alternativeName>
    <alternativeName>
        <fullName evidence="5">tRNA pseudouridylate synthase</fullName>
    </alternativeName>
    <alternativeName>
        <fullName evidence="5">tRNA-uridine isomerase</fullName>
    </alternativeName>
</protein>
<dbReference type="InterPro" id="IPR014780">
    <property type="entry name" value="tRNA_psdUridine_synth_TruB"/>
</dbReference>
<gene>
    <name evidence="5" type="primary">truB</name>
    <name evidence="8" type="ORF">CSCA_2776</name>
</gene>
<evidence type="ECO:0000259" key="6">
    <source>
        <dbReference type="Pfam" id="PF01509"/>
    </source>
</evidence>
<dbReference type="AlphaFoldDB" id="A0A0E3GR89"/>
<evidence type="ECO:0000256" key="1">
    <source>
        <dbReference type="ARBA" id="ARBA00000385"/>
    </source>
</evidence>
<dbReference type="PANTHER" id="PTHR13767">
    <property type="entry name" value="TRNA-PSEUDOURIDINE SYNTHASE"/>
    <property type="match status" value="1"/>
</dbReference>
<evidence type="ECO:0000256" key="3">
    <source>
        <dbReference type="ARBA" id="ARBA00022694"/>
    </source>
</evidence>
<evidence type="ECO:0000256" key="2">
    <source>
        <dbReference type="ARBA" id="ARBA00005642"/>
    </source>
</evidence>
<evidence type="ECO:0000256" key="4">
    <source>
        <dbReference type="ARBA" id="ARBA00023235"/>
    </source>
</evidence>
<keyword evidence="3 5" id="KW-0819">tRNA processing</keyword>
<dbReference type="Proteomes" id="UP000033115">
    <property type="component" value="Chromosome"/>
</dbReference>
<dbReference type="InterPro" id="IPR002501">
    <property type="entry name" value="PsdUridine_synth_N"/>
</dbReference>
<organism evidence="8 9">
    <name type="scientific">Clostridium scatologenes</name>
    <dbReference type="NCBI Taxonomy" id="1548"/>
    <lineage>
        <taxon>Bacteria</taxon>
        <taxon>Bacillati</taxon>
        <taxon>Bacillota</taxon>
        <taxon>Clostridia</taxon>
        <taxon>Eubacteriales</taxon>
        <taxon>Clostridiaceae</taxon>
        <taxon>Clostridium</taxon>
    </lineage>
</organism>
<accession>A0A0E3GR89</accession>
<feature type="active site" description="Nucleophile" evidence="5">
    <location>
        <position position="38"/>
    </location>
</feature>
<evidence type="ECO:0000313" key="8">
    <source>
        <dbReference type="EMBL" id="AKA69901.1"/>
    </source>
</evidence>
<dbReference type="InterPro" id="IPR032819">
    <property type="entry name" value="TruB_C"/>
</dbReference>
<comment type="similarity">
    <text evidence="2 5">Belongs to the pseudouridine synthase TruB family. Type 1 subfamily.</text>
</comment>
<dbReference type="STRING" id="1548.CSCA_2776"/>
<dbReference type="Pfam" id="PF16198">
    <property type="entry name" value="TruB_C_2"/>
    <property type="match status" value="1"/>
</dbReference>